<name>A0ABT0J5H3_9MICO</name>
<evidence type="ECO:0000256" key="1">
    <source>
        <dbReference type="SAM" id="MobiDB-lite"/>
    </source>
</evidence>
<feature type="region of interest" description="Disordered" evidence="1">
    <location>
        <begin position="38"/>
        <end position="83"/>
    </location>
</feature>
<feature type="signal peptide" evidence="2">
    <location>
        <begin position="1"/>
        <end position="32"/>
    </location>
</feature>
<accession>A0ABT0J5H3</accession>
<feature type="compositionally biased region" description="Low complexity" evidence="1">
    <location>
        <begin position="38"/>
        <end position="58"/>
    </location>
</feature>
<dbReference type="Gene3D" id="3.30.1380.10">
    <property type="match status" value="1"/>
</dbReference>
<comment type="caution">
    <text evidence="4">The sequence shown here is derived from an EMBL/GenBank/DDBJ whole genome shotgun (WGS) entry which is preliminary data.</text>
</comment>
<feature type="compositionally biased region" description="Basic and acidic residues" evidence="1">
    <location>
        <begin position="61"/>
        <end position="74"/>
    </location>
</feature>
<dbReference type="Proteomes" id="UP001651050">
    <property type="component" value="Unassembled WGS sequence"/>
</dbReference>
<dbReference type="PROSITE" id="PS51318">
    <property type="entry name" value="TAT"/>
    <property type="match status" value="1"/>
</dbReference>
<evidence type="ECO:0000313" key="5">
    <source>
        <dbReference type="Proteomes" id="UP001651050"/>
    </source>
</evidence>
<evidence type="ECO:0000259" key="3">
    <source>
        <dbReference type="Pfam" id="PF02557"/>
    </source>
</evidence>
<keyword evidence="4" id="KW-0121">Carboxypeptidase</keyword>
<dbReference type="InterPro" id="IPR003709">
    <property type="entry name" value="VanY-like_core_dom"/>
</dbReference>
<dbReference type="RefSeq" id="WP_416344529.1">
    <property type="nucleotide sequence ID" value="NZ_JALQCY010000004.1"/>
</dbReference>
<dbReference type="PANTHER" id="PTHR34385:SF1">
    <property type="entry name" value="PEPTIDOGLYCAN L-ALANYL-D-GLUTAMATE ENDOPEPTIDASE CWLK"/>
    <property type="match status" value="1"/>
</dbReference>
<dbReference type="PANTHER" id="PTHR34385">
    <property type="entry name" value="D-ALANYL-D-ALANINE CARBOXYPEPTIDASE"/>
    <property type="match status" value="1"/>
</dbReference>
<feature type="domain" description="D-alanyl-D-alanine carboxypeptidase-like core" evidence="3">
    <location>
        <begin position="93"/>
        <end position="193"/>
    </location>
</feature>
<dbReference type="SUPFAM" id="SSF55166">
    <property type="entry name" value="Hedgehog/DD-peptidase"/>
    <property type="match status" value="1"/>
</dbReference>
<dbReference type="PROSITE" id="PS51257">
    <property type="entry name" value="PROKAR_LIPOPROTEIN"/>
    <property type="match status" value="1"/>
</dbReference>
<dbReference type="InterPro" id="IPR052179">
    <property type="entry name" value="DD-CPase-like"/>
</dbReference>
<proteinExistence type="predicted"/>
<reference evidence="4 5" key="1">
    <citation type="submission" date="2022-02" db="EMBL/GenBank/DDBJ databases">
        <title>The car tank lid bacteriome: a reservoir of bacteria with potential in bioremediation of fuel.</title>
        <authorList>
            <person name="Vidal-Verdu A."/>
            <person name="Gomez-Martinez D."/>
            <person name="Latorre-Perez A."/>
            <person name="Pereto J."/>
            <person name="Porcar M."/>
        </authorList>
    </citation>
    <scope>NUCLEOTIDE SEQUENCE [LARGE SCALE GENOMIC DNA]</scope>
    <source>
        <strain evidence="4 5">4D.3</strain>
    </source>
</reference>
<keyword evidence="5" id="KW-1185">Reference proteome</keyword>
<feature type="chain" id="PRO_5045641325" evidence="2">
    <location>
        <begin position="33"/>
        <end position="219"/>
    </location>
</feature>
<evidence type="ECO:0000313" key="4">
    <source>
        <dbReference type="EMBL" id="MCK9794664.1"/>
    </source>
</evidence>
<dbReference type="EMBL" id="JALQCY010000004">
    <property type="protein sequence ID" value="MCK9794664.1"/>
    <property type="molecule type" value="Genomic_DNA"/>
</dbReference>
<dbReference type="InterPro" id="IPR009045">
    <property type="entry name" value="Zn_M74/Hedgehog-like"/>
</dbReference>
<keyword evidence="2" id="KW-0732">Signal</keyword>
<dbReference type="GO" id="GO:0004180">
    <property type="term" value="F:carboxypeptidase activity"/>
    <property type="evidence" value="ECO:0007669"/>
    <property type="project" value="UniProtKB-KW"/>
</dbReference>
<evidence type="ECO:0000256" key="2">
    <source>
        <dbReference type="SAM" id="SignalP"/>
    </source>
</evidence>
<organism evidence="4 5">
    <name type="scientific">Isoptericola peretonis</name>
    <dbReference type="NCBI Taxonomy" id="2918523"/>
    <lineage>
        <taxon>Bacteria</taxon>
        <taxon>Bacillati</taxon>
        <taxon>Actinomycetota</taxon>
        <taxon>Actinomycetes</taxon>
        <taxon>Micrococcales</taxon>
        <taxon>Promicromonosporaceae</taxon>
        <taxon>Isoptericola</taxon>
    </lineage>
</organism>
<feature type="region of interest" description="Disordered" evidence="1">
    <location>
        <begin position="197"/>
        <end position="219"/>
    </location>
</feature>
<keyword evidence="4" id="KW-0378">Hydrolase</keyword>
<sequence>MSQHRPAPQAARGPRTVVLALLAAGAAVLALASCLTTPATSSPAAPASTASHEPAAASGARPDHDGGRTDEADGRVPNGTTVFDDELPAVAGLDPALLAALRAAATDAERDGVTFSVTSGWRSPQYQDQLLREAVAQYGSAAEAARWVATADTSSHVSGDAVDLGQTGATEWLSAHGAAYGLCPVYRNEPWHYELRPDAPDDGCPPLYDDPSQDPRLRR</sequence>
<dbReference type="Pfam" id="PF02557">
    <property type="entry name" value="VanY"/>
    <property type="match status" value="1"/>
</dbReference>
<gene>
    <name evidence="4" type="ORF">M1843_12990</name>
</gene>
<dbReference type="InterPro" id="IPR006311">
    <property type="entry name" value="TAT_signal"/>
</dbReference>
<protein>
    <submittedName>
        <fullName evidence="4">D-alanyl-D-alanine carboxypeptidase family protein</fullName>
    </submittedName>
</protein>
<keyword evidence="4" id="KW-0645">Protease</keyword>